<organism evidence="2 3">
    <name type="scientific">Penstemon smallii</name>
    <dbReference type="NCBI Taxonomy" id="265156"/>
    <lineage>
        <taxon>Eukaryota</taxon>
        <taxon>Viridiplantae</taxon>
        <taxon>Streptophyta</taxon>
        <taxon>Embryophyta</taxon>
        <taxon>Tracheophyta</taxon>
        <taxon>Spermatophyta</taxon>
        <taxon>Magnoliopsida</taxon>
        <taxon>eudicotyledons</taxon>
        <taxon>Gunneridae</taxon>
        <taxon>Pentapetalae</taxon>
        <taxon>asterids</taxon>
        <taxon>lamiids</taxon>
        <taxon>Lamiales</taxon>
        <taxon>Plantaginaceae</taxon>
        <taxon>Cheloneae</taxon>
        <taxon>Penstemon</taxon>
    </lineage>
</organism>
<evidence type="ECO:0000256" key="1">
    <source>
        <dbReference type="ARBA" id="ARBA00009995"/>
    </source>
</evidence>
<protein>
    <submittedName>
        <fullName evidence="2">Uncharacterized protein</fullName>
    </submittedName>
</protein>
<comment type="similarity">
    <text evidence="1">Belongs to the UDP-glycosyltransferase family.</text>
</comment>
<dbReference type="Proteomes" id="UP001634393">
    <property type="component" value="Unassembled WGS sequence"/>
</dbReference>
<proteinExistence type="inferred from homology"/>
<dbReference type="PANTHER" id="PTHR11926:SF774">
    <property type="entry name" value="UDP-GLYCOSYLTRANSFERASE 85A1-RELATED"/>
    <property type="match status" value="1"/>
</dbReference>
<dbReference type="SUPFAM" id="SSF53756">
    <property type="entry name" value="UDP-Glycosyltransferase/glycogen phosphorylase"/>
    <property type="match status" value="1"/>
</dbReference>
<dbReference type="PANTHER" id="PTHR11926">
    <property type="entry name" value="GLUCOSYL/GLUCURONOSYL TRANSFERASES"/>
    <property type="match status" value="1"/>
</dbReference>
<accession>A0ABD3SN10</accession>
<gene>
    <name evidence="2" type="ORF">ACJIZ3_021911</name>
</gene>
<name>A0ABD3SN10_9LAMI</name>
<comment type="caution">
    <text evidence="2">The sequence shown here is derived from an EMBL/GenBank/DDBJ whole genome shotgun (WGS) entry which is preliminary data.</text>
</comment>
<sequence>MHYLKEGELETLQHIASTKAFQEVKKADFVLHNTVQELESETLDDLNKKQPNYAIGPLSNFLTKIHVTKSMWSESDCTKWLESKPLDSVLYVSFGSLIQTNKHLIQEIAHGLLLTQIKILMSGIGSLGLKQEIQKLKNVLHKAIEKDGSSERNFDKFVKDLKAKIYT</sequence>
<dbReference type="Gene3D" id="3.40.50.2000">
    <property type="entry name" value="Glycogen Phosphorylase B"/>
    <property type="match status" value="2"/>
</dbReference>
<dbReference type="EMBL" id="JBJXBP010000006">
    <property type="protein sequence ID" value="KAL3825882.1"/>
    <property type="molecule type" value="Genomic_DNA"/>
</dbReference>
<evidence type="ECO:0000313" key="2">
    <source>
        <dbReference type="EMBL" id="KAL3825882.1"/>
    </source>
</evidence>
<reference evidence="2 3" key="1">
    <citation type="submission" date="2024-12" db="EMBL/GenBank/DDBJ databases">
        <title>The unique morphological basis and parallel evolutionary history of personate flowers in Penstemon.</title>
        <authorList>
            <person name="Depatie T.H."/>
            <person name="Wessinger C.A."/>
        </authorList>
    </citation>
    <scope>NUCLEOTIDE SEQUENCE [LARGE SCALE GENOMIC DNA]</scope>
    <source>
        <strain evidence="2">WTNN_2</strain>
        <tissue evidence="2">Leaf</tissue>
    </source>
</reference>
<evidence type="ECO:0000313" key="3">
    <source>
        <dbReference type="Proteomes" id="UP001634393"/>
    </source>
</evidence>
<keyword evidence="3" id="KW-1185">Reference proteome</keyword>
<dbReference type="AlphaFoldDB" id="A0ABD3SN10"/>